<gene>
    <name evidence="2" type="ORF">BGZ96_009746</name>
</gene>
<protein>
    <submittedName>
        <fullName evidence="2">Uncharacterized protein</fullName>
    </submittedName>
</protein>
<evidence type="ECO:0000313" key="2">
    <source>
        <dbReference type="EMBL" id="KAG0286123.1"/>
    </source>
</evidence>
<dbReference type="Proteomes" id="UP001194696">
    <property type="component" value="Unassembled WGS sequence"/>
</dbReference>
<proteinExistence type="predicted"/>
<evidence type="ECO:0000313" key="3">
    <source>
        <dbReference type="Proteomes" id="UP001194696"/>
    </source>
</evidence>
<comment type="caution">
    <text evidence="2">The sequence shown here is derived from an EMBL/GenBank/DDBJ whole genome shotgun (WGS) entry which is preliminary data.</text>
</comment>
<evidence type="ECO:0000256" key="1">
    <source>
        <dbReference type="SAM" id="Coils"/>
    </source>
</evidence>
<feature type="coiled-coil region" evidence="1">
    <location>
        <begin position="152"/>
        <end position="193"/>
    </location>
</feature>
<dbReference type="EMBL" id="JAAAIM010000602">
    <property type="protein sequence ID" value="KAG0286123.1"/>
    <property type="molecule type" value="Genomic_DNA"/>
</dbReference>
<organism evidence="2 3">
    <name type="scientific">Linnemannia gamsii</name>
    <dbReference type="NCBI Taxonomy" id="64522"/>
    <lineage>
        <taxon>Eukaryota</taxon>
        <taxon>Fungi</taxon>
        <taxon>Fungi incertae sedis</taxon>
        <taxon>Mucoromycota</taxon>
        <taxon>Mortierellomycotina</taxon>
        <taxon>Mortierellomycetes</taxon>
        <taxon>Mortierellales</taxon>
        <taxon>Mortierellaceae</taxon>
        <taxon>Linnemannia</taxon>
    </lineage>
</organism>
<sequence>MKTFANLLIGHGPLDLDEEEALKQGQEHGMVDDDELAVFIPQIKQQGQDAEIVSLPAVVAVMDVPGQEFIPEYQILSDPIPPPSPPQAQELPLHAKYKWTTGSIQNALDPIQEALSASFPPPRPQDKGDKMSKLEIVHWQQEQDLTECRGQKDFYEHDIENLQHVIDEQESDLRDLRAQVEALKTQAAAFEAELE</sequence>
<accession>A0ABQ7JVX8</accession>
<keyword evidence="1" id="KW-0175">Coiled coil</keyword>
<name>A0ABQ7JVX8_9FUNG</name>
<reference evidence="2 3" key="1">
    <citation type="journal article" date="2020" name="Fungal Divers.">
        <title>Resolving the Mortierellaceae phylogeny through synthesis of multi-gene phylogenetics and phylogenomics.</title>
        <authorList>
            <person name="Vandepol N."/>
            <person name="Liber J."/>
            <person name="Desiro A."/>
            <person name="Na H."/>
            <person name="Kennedy M."/>
            <person name="Barry K."/>
            <person name="Grigoriev I.V."/>
            <person name="Miller A.N."/>
            <person name="O'Donnell K."/>
            <person name="Stajich J.E."/>
            <person name="Bonito G."/>
        </authorList>
    </citation>
    <scope>NUCLEOTIDE SEQUENCE [LARGE SCALE GENOMIC DNA]</scope>
    <source>
        <strain evidence="2 3">AD045</strain>
    </source>
</reference>
<keyword evidence="3" id="KW-1185">Reference proteome</keyword>